<feature type="transmembrane region" description="Helical" evidence="7">
    <location>
        <begin position="17"/>
        <end position="42"/>
    </location>
</feature>
<reference evidence="9" key="1">
    <citation type="submission" date="2025-08" db="UniProtKB">
        <authorList>
            <consortium name="RefSeq"/>
        </authorList>
    </citation>
    <scope>IDENTIFICATION</scope>
    <source>
        <tissue evidence="9">Whole sample</tissue>
    </source>
</reference>
<evidence type="ECO:0000256" key="4">
    <source>
        <dbReference type="ARBA" id="ARBA00022989"/>
    </source>
</evidence>
<protein>
    <recommendedName>
        <fullName evidence="7">Tetraspanin</fullName>
    </recommendedName>
</protein>
<comment type="similarity">
    <text evidence="2 7">Belongs to the tetraspanin (TM4SF) family.</text>
</comment>
<dbReference type="InterPro" id="IPR000301">
    <property type="entry name" value="Tetraspanin_animals"/>
</dbReference>
<dbReference type="Pfam" id="PF00335">
    <property type="entry name" value="Tetraspanin"/>
    <property type="match status" value="1"/>
</dbReference>
<evidence type="ECO:0000256" key="6">
    <source>
        <dbReference type="PIRSR" id="PIRSR002419-1"/>
    </source>
</evidence>
<dbReference type="Gene3D" id="1.10.1450.10">
    <property type="entry name" value="Tetraspanin"/>
    <property type="match status" value="1"/>
</dbReference>
<dbReference type="GeneID" id="111134734"/>
<dbReference type="KEGG" id="cvn:111134734"/>
<dbReference type="RefSeq" id="XP_022339766.1">
    <property type="nucleotide sequence ID" value="XM_022484058.1"/>
</dbReference>
<proteinExistence type="inferred from homology"/>
<feature type="disulfide bond" evidence="6">
    <location>
        <begin position="156"/>
        <end position="172"/>
    </location>
</feature>
<evidence type="ECO:0000313" key="8">
    <source>
        <dbReference type="Proteomes" id="UP000694844"/>
    </source>
</evidence>
<organism evidence="8 9">
    <name type="scientific">Crassostrea virginica</name>
    <name type="common">Eastern oyster</name>
    <dbReference type="NCBI Taxonomy" id="6565"/>
    <lineage>
        <taxon>Eukaryota</taxon>
        <taxon>Metazoa</taxon>
        <taxon>Spiralia</taxon>
        <taxon>Lophotrochozoa</taxon>
        <taxon>Mollusca</taxon>
        <taxon>Bivalvia</taxon>
        <taxon>Autobranchia</taxon>
        <taxon>Pteriomorphia</taxon>
        <taxon>Ostreida</taxon>
        <taxon>Ostreoidea</taxon>
        <taxon>Ostreidae</taxon>
        <taxon>Crassostrea</taxon>
    </lineage>
</organism>
<dbReference type="Proteomes" id="UP000694844">
    <property type="component" value="Chromosome 5"/>
</dbReference>
<keyword evidence="5 7" id="KW-0472">Membrane</keyword>
<name>A0A8B8EJF5_CRAVI</name>
<feature type="transmembrane region" description="Helical" evidence="7">
    <location>
        <begin position="54"/>
        <end position="79"/>
    </location>
</feature>
<evidence type="ECO:0000256" key="7">
    <source>
        <dbReference type="RuleBase" id="RU361218"/>
    </source>
</evidence>
<dbReference type="PANTHER" id="PTHR19282">
    <property type="entry name" value="TETRASPANIN"/>
    <property type="match status" value="1"/>
</dbReference>
<dbReference type="InterPro" id="IPR008952">
    <property type="entry name" value="Tetraspanin_EC2_sf"/>
</dbReference>
<dbReference type="InterPro" id="IPR018499">
    <property type="entry name" value="Tetraspanin/Peripherin"/>
</dbReference>
<keyword evidence="8" id="KW-1185">Reference proteome</keyword>
<dbReference type="GO" id="GO:0005886">
    <property type="term" value="C:plasma membrane"/>
    <property type="evidence" value="ECO:0007669"/>
    <property type="project" value="TreeGrafter"/>
</dbReference>
<keyword evidence="3 7" id="KW-0812">Transmembrane</keyword>
<feature type="transmembrane region" description="Helical" evidence="7">
    <location>
        <begin position="240"/>
        <end position="262"/>
    </location>
</feature>
<evidence type="ECO:0000313" key="9">
    <source>
        <dbReference type="RefSeq" id="XP_022339766.1"/>
    </source>
</evidence>
<gene>
    <name evidence="9" type="primary">LOC111134734</name>
</gene>
<sequence length="275" mass="31152">MPCCGENDSFVSPIVKYVLFFFNLLCWLFGGVIIGIGIWAYLEKQKYYSKEIESVYDVIFDMAIVFFVLGVIIFILGYAGCIGALRENIFLLKFYYFAMLAIFLILLVFAVLAFVFRDKFRQKLTSLLQDNLVITYQDDPDKQSTIDWMQEELGCCGVNTYRDWNKNQYYNCSNDGKGNPSPLACSVPHSCCRVQDILTPGVPNILCGNGVLKKGGDRSLIYTTGCIDAALSLVETELPFIGGVILGICFILLIAMFLSYILERQVQDQILRWHV</sequence>
<dbReference type="PANTHER" id="PTHR19282:SF431">
    <property type="entry name" value="TETRASPANIN 26A, ISOFORM B-RELATED"/>
    <property type="match status" value="1"/>
</dbReference>
<accession>A0A8B8EJF5</accession>
<dbReference type="AlphaFoldDB" id="A0A8B8EJF5"/>
<evidence type="ECO:0000256" key="1">
    <source>
        <dbReference type="ARBA" id="ARBA00004141"/>
    </source>
</evidence>
<dbReference type="OrthoDB" id="2014092at2759"/>
<dbReference type="SUPFAM" id="SSF48652">
    <property type="entry name" value="Tetraspanin"/>
    <property type="match status" value="1"/>
</dbReference>
<comment type="subcellular location">
    <subcellularLocation>
        <location evidence="1 7">Membrane</location>
        <topology evidence="1 7">Multi-pass membrane protein</topology>
    </subcellularLocation>
</comment>
<evidence type="ECO:0000256" key="5">
    <source>
        <dbReference type="ARBA" id="ARBA00023136"/>
    </source>
</evidence>
<dbReference type="PRINTS" id="PR00259">
    <property type="entry name" value="TMFOUR"/>
</dbReference>
<feature type="transmembrane region" description="Helical" evidence="7">
    <location>
        <begin position="94"/>
        <end position="116"/>
    </location>
</feature>
<evidence type="ECO:0000256" key="3">
    <source>
        <dbReference type="ARBA" id="ARBA00022692"/>
    </source>
</evidence>
<keyword evidence="4 7" id="KW-1133">Transmembrane helix</keyword>
<keyword evidence="6" id="KW-1015">Disulfide bond</keyword>
<dbReference type="PIRSF" id="PIRSF002419">
    <property type="entry name" value="Tetraspanin"/>
    <property type="match status" value="1"/>
</dbReference>
<evidence type="ECO:0000256" key="2">
    <source>
        <dbReference type="ARBA" id="ARBA00006840"/>
    </source>
</evidence>